<feature type="transmembrane region" description="Helical" evidence="3">
    <location>
        <begin position="93"/>
        <end position="112"/>
    </location>
</feature>
<feature type="transmembrane region" description="Helical" evidence="3">
    <location>
        <begin position="62"/>
        <end position="81"/>
    </location>
</feature>
<evidence type="ECO:0000259" key="4">
    <source>
        <dbReference type="PROSITE" id="PS50887"/>
    </source>
</evidence>
<dbReference type="GO" id="GO:0043709">
    <property type="term" value="P:cell adhesion involved in single-species biofilm formation"/>
    <property type="evidence" value="ECO:0007669"/>
    <property type="project" value="TreeGrafter"/>
</dbReference>
<evidence type="ECO:0000313" key="5">
    <source>
        <dbReference type="EMBL" id="NGO64713.1"/>
    </source>
</evidence>
<gene>
    <name evidence="5" type="ORF">G6N76_13670</name>
</gene>
<dbReference type="InterPro" id="IPR000160">
    <property type="entry name" value="GGDEF_dom"/>
</dbReference>
<dbReference type="EC" id="2.7.7.65" evidence="1"/>
<name>A0A6M1S158_9HYPH</name>
<protein>
    <recommendedName>
        <fullName evidence="1">diguanylate cyclase</fullName>
        <ecNumber evidence="1">2.7.7.65</ecNumber>
    </recommendedName>
</protein>
<comment type="caution">
    <text evidence="5">The sequence shown here is derived from an EMBL/GenBank/DDBJ whole genome shotgun (WGS) entry which is preliminary data.</text>
</comment>
<dbReference type="CDD" id="cd01949">
    <property type="entry name" value="GGDEF"/>
    <property type="match status" value="1"/>
</dbReference>
<dbReference type="PANTHER" id="PTHR45138">
    <property type="entry name" value="REGULATORY COMPONENTS OF SENSORY TRANSDUCTION SYSTEM"/>
    <property type="match status" value="1"/>
</dbReference>
<dbReference type="EMBL" id="JAAKZH010000004">
    <property type="protein sequence ID" value="NGO64713.1"/>
    <property type="molecule type" value="Genomic_DNA"/>
</dbReference>
<evidence type="ECO:0000256" key="2">
    <source>
        <dbReference type="ARBA" id="ARBA00034247"/>
    </source>
</evidence>
<comment type="catalytic activity">
    <reaction evidence="2">
        <text>2 GTP = 3',3'-c-di-GMP + 2 diphosphate</text>
        <dbReference type="Rhea" id="RHEA:24898"/>
        <dbReference type="ChEBI" id="CHEBI:33019"/>
        <dbReference type="ChEBI" id="CHEBI:37565"/>
        <dbReference type="ChEBI" id="CHEBI:58805"/>
        <dbReference type="EC" id="2.7.7.65"/>
    </reaction>
</comment>
<dbReference type="GO" id="GO:0005886">
    <property type="term" value="C:plasma membrane"/>
    <property type="evidence" value="ECO:0007669"/>
    <property type="project" value="TreeGrafter"/>
</dbReference>
<keyword evidence="3" id="KW-0812">Transmembrane</keyword>
<evidence type="ECO:0000256" key="3">
    <source>
        <dbReference type="SAM" id="Phobius"/>
    </source>
</evidence>
<organism evidence="5 6">
    <name type="scientific">Rhizobium daejeonense</name>
    <dbReference type="NCBI Taxonomy" id="240521"/>
    <lineage>
        <taxon>Bacteria</taxon>
        <taxon>Pseudomonadati</taxon>
        <taxon>Pseudomonadota</taxon>
        <taxon>Alphaproteobacteria</taxon>
        <taxon>Hyphomicrobiales</taxon>
        <taxon>Rhizobiaceae</taxon>
        <taxon>Rhizobium/Agrobacterium group</taxon>
        <taxon>Rhizobium</taxon>
    </lineage>
</organism>
<dbReference type="AlphaFoldDB" id="A0A6M1S158"/>
<proteinExistence type="predicted"/>
<dbReference type="GO" id="GO:0052621">
    <property type="term" value="F:diguanylate cyclase activity"/>
    <property type="evidence" value="ECO:0007669"/>
    <property type="project" value="UniProtKB-EC"/>
</dbReference>
<dbReference type="PROSITE" id="PS50887">
    <property type="entry name" value="GGDEF"/>
    <property type="match status" value="1"/>
</dbReference>
<dbReference type="Proteomes" id="UP000477849">
    <property type="component" value="Unassembled WGS sequence"/>
</dbReference>
<dbReference type="SMART" id="SM00267">
    <property type="entry name" value="GGDEF"/>
    <property type="match status" value="1"/>
</dbReference>
<keyword evidence="3" id="KW-0472">Membrane</keyword>
<dbReference type="Pfam" id="PF00990">
    <property type="entry name" value="GGDEF"/>
    <property type="match status" value="1"/>
</dbReference>
<dbReference type="PANTHER" id="PTHR45138:SF9">
    <property type="entry name" value="DIGUANYLATE CYCLASE DGCM-RELATED"/>
    <property type="match status" value="1"/>
</dbReference>
<accession>A0A6M1S158</accession>
<evidence type="ECO:0000256" key="1">
    <source>
        <dbReference type="ARBA" id="ARBA00012528"/>
    </source>
</evidence>
<dbReference type="SUPFAM" id="SSF55073">
    <property type="entry name" value="Nucleotide cyclase"/>
    <property type="match status" value="1"/>
</dbReference>
<dbReference type="RefSeq" id="WP_163903203.1">
    <property type="nucleotide sequence ID" value="NZ_CP048427.1"/>
</dbReference>
<feature type="transmembrane region" description="Helical" evidence="3">
    <location>
        <begin position="151"/>
        <end position="170"/>
    </location>
</feature>
<dbReference type="InterPro" id="IPR029787">
    <property type="entry name" value="Nucleotide_cyclase"/>
</dbReference>
<reference evidence="5 6" key="1">
    <citation type="submission" date="2020-02" db="EMBL/GenBank/DDBJ databases">
        <title>Genome sequence of the type strain CCBAU10050 of Rhizobium daejeonense.</title>
        <authorList>
            <person name="Gao J."/>
            <person name="Sun J."/>
        </authorList>
    </citation>
    <scope>NUCLEOTIDE SEQUENCE [LARGE SCALE GENOMIC DNA]</scope>
    <source>
        <strain evidence="5 6">CCBAU10050</strain>
    </source>
</reference>
<keyword evidence="6" id="KW-1185">Reference proteome</keyword>
<dbReference type="NCBIfam" id="TIGR00254">
    <property type="entry name" value="GGDEF"/>
    <property type="match status" value="1"/>
</dbReference>
<dbReference type="InterPro" id="IPR043128">
    <property type="entry name" value="Rev_trsase/Diguanyl_cyclase"/>
</dbReference>
<dbReference type="InterPro" id="IPR050469">
    <property type="entry name" value="Diguanylate_Cyclase"/>
</dbReference>
<evidence type="ECO:0000313" key="6">
    <source>
        <dbReference type="Proteomes" id="UP000477849"/>
    </source>
</evidence>
<dbReference type="FunFam" id="3.30.70.270:FF:000001">
    <property type="entry name" value="Diguanylate cyclase domain protein"/>
    <property type="match status" value="1"/>
</dbReference>
<feature type="transmembrane region" description="Helical" evidence="3">
    <location>
        <begin position="118"/>
        <end position="139"/>
    </location>
</feature>
<keyword evidence="3" id="KW-1133">Transmembrane helix</keyword>
<dbReference type="GO" id="GO:1902201">
    <property type="term" value="P:negative regulation of bacterial-type flagellum-dependent cell motility"/>
    <property type="evidence" value="ECO:0007669"/>
    <property type="project" value="TreeGrafter"/>
</dbReference>
<feature type="transmembrane region" description="Helical" evidence="3">
    <location>
        <begin position="35"/>
        <end position="56"/>
    </location>
</feature>
<feature type="transmembrane region" description="Helical" evidence="3">
    <location>
        <begin position="6"/>
        <end position="28"/>
    </location>
</feature>
<dbReference type="Gene3D" id="3.30.70.270">
    <property type="match status" value="1"/>
</dbReference>
<feature type="transmembrane region" description="Helical" evidence="3">
    <location>
        <begin position="190"/>
        <end position="208"/>
    </location>
</feature>
<sequence length="394" mass="42712">MMLDYNSLLLALGFSATCLMVTLLGTWVSRRADSFLLTLVVALFFIVIGIFAFSSYTMETGMLMASVAYAFLMAGFSTIYAGSAQFRTAQSPWMLSAALSAITIAPGLPLMAWGLDGVAFIFMNTATAVLLIGTGWQYWRARAEAPGPLTGMVFLYVLSGISFILCAGVLLYKRQWVLGHAPNNWAENLNLAICIAGMSGIGALSLALHQWRLAARHRHEANTDPLTGLLNRRALFDRVSGRPVGLKTAVVLFDIDRFKSINDQHGHAAGDLVIRIFAEELTNGTGGQHTVARLGGEEFAIILANTLPGRAERVADDIVRSFASREIRLGEATLQCTVSAGVAFGSPDADNFEVVLNLADTALYQAKRNGRNRVQMAEFLHRVETVETRSNASP</sequence>
<feature type="domain" description="GGDEF" evidence="4">
    <location>
        <begin position="246"/>
        <end position="379"/>
    </location>
</feature>